<dbReference type="GO" id="GO:0032259">
    <property type="term" value="P:methylation"/>
    <property type="evidence" value="ECO:0007669"/>
    <property type="project" value="UniProtKB-KW"/>
</dbReference>
<gene>
    <name evidence="6" type="ORF">EDC65_1779</name>
</gene>
<evidence type="ECO:0000256" key="2">
    <source>
        <dbReference type="ARBA" id="ARBA00022679"/>
    </source>
</evidence>
<keyword evidence="1 6" id="KW-0489">Methyltransferase</keyword>
<protein>
    <submittedName>
        <fullName evidence="6">Methyltransferase family protein</fullName>
    </submittedName>
</protein>
<dbReference type="PANTHER" id="PTHR43464">
    <property type="entry name" value="METHYLTRANSFERASE"/>
    <property type="match status" value="1"/>
</dbReference>
<dbReference type="OrthoDB" id="1853779at2"/>
<evidence type="ECO:0000256" key="1">
    <source>
        <dbReference type="ARBA" id="ARBA00022603"/>
    </source>
</evidence>
<dbReference type="InterPro" id="IPR029063">
    <property type="entry name" value="SAM-dependent_MTases_sf"/>
</dbReference>
<name>A0A3N1MA94_9PROT</name>
<feature type="compositionally biased region" description="Low complexity" evidence="4">
    <location>
        <begin position="27"/>
        <end position="38"/>
    </location>
</feature>
<evidence type="ECO:0000313" key="6">
    <source>
        <dbReference type="EMBL" id="ROP99984.1"/>
    </source>
</evidence>
<sequence>MRAVLPDGALTASVPWQGLLPQPVRPPSDFSPTSDFSPIAGRYDATRDVPPGLLDAAYDRMIAAGLLPAAGTILDAGCGTGQMSLPLAARGYAIEGFDISGPMVALAQAKCRPGWPARYRQADVRALPLPDGAVDAVVVSKLFQHVSGWQDACRELLRVLKPGGALIHLADRGAFGNPVRRYFAAMAEGMGFVDRFPGMQRRADLVAFARSTGAAVAALDLTDLRWAKDVRYGDAWDQIRDRLFAEFWYLPDSAYAQILADTADWIEALPDGRDTVARMTPWLDADIFRR</sequence>
<keyword evidence="3" id="KW-0949">S-adenosyl-L-methionine</keyword>
<dbReference type="Gene3D" id="3.40.50.150">
    <property type="entry name" value="Vaccinia Virus protein VP39"/>
    <property type="match status" value="1"/>
</dbReference>
<dbReference type="AlphaFoldDB" id="A0A3N1MA94"/>
<dbReference type="Gene3D" id="1.10.8.900">
    <property type="match status" value="1"/>
</dbReference>
<dbReference type="PANTHER" id="PTHR43464:SF19">
    <property type="entry name" value="UBIQUINONE BIOSYNTHESIS O-METHYLTRANSFERASE, MITOCHONDRIAL"/>
    <property type="match status" value="1"/>
</dbReference>
<comment type="caution">
    <text evidence="6">The sequence shown here is derived from an EMBL/GenBank/DDBJ whole genome shotgun (WGS) entry which is preliminary data.</text>
</comment>
<dbReference type="Proteomes" id="UP000278222">
    <property type="component" value="Unassembled WGS sequence"/>
</dbReference>
<organism evidence="6 7">
    <name type="scientific">Stella humosa</name>
    <dbReference type="NCBI Taxonomy" id="94"/>
    <lineage>
        <taxon>Bacteria</taxon>
        <taxon>Pseudomonadati</taxon>
        <taxon>Pseudomonadota</taxon>
        <taxon>Alphaproteobacteria</taxon>
        <taxon>Rhodospirillales</taxon>
        <taxon>Stellaceae</taxon>
        <taxon>Stella</taxon>
    </lineage>
</organism>
<feature type="region of interest" description="Disordered" evidence="4">
    <location>
        <begin position="21"/>
        <end position="42"/>
    </location>
</feature>
<reference evidence="6 7" key="1">
    <citation type="submission" date="2018-11" db="EMBL/GenBank/DDBJ databases">
        <title>Genomic Encyclopedia of Type Strains, Phase IV (KMG-IV): sequencing the most valuable type-strain genomes for metagenomic binning, comparative biology and taxonomic classification.</title>
        <authorList>
            <person name="Goeker M."/>
        </authorList>
    </citation>
    <scope>NUCLEOTIDE SEQUENCE [LARGE SCALE GENOMIC DNA]</scope>
    <source>
        <strain evidence="6 7">DSM 5900</strain>
    </source>
</reference>
<evidence type="ECO:0000313" key="7">
    <source>
        <dbReference type="Proteomes" id="UP000278222"/>
    </source>
</evidence>
<evidence type="ECO:0000256" key="4">
    <source>
        <dbReference type="SAM" id="MobiDB-lite"/>
    </source>
</evidence>
<proteinExistence type="predicted"/>
<dbReference type="GO" id="GO:0008757">
    <property type="term" value="F:S-adenosylmethionine-dependent methyltransferase activity"/>
    <property type="evidence" value="ECO:0007669"/>
    <property type="project" value="InterPro"/>
</dbReference>
<evidence type="ECO:0000256" key="3">
    <source>
        <dbReference type="ARBA" id="ARBA00022691"/>
    </source>
</evidence>
<accession>A0A3N1MA94</accession>
<evidence type="ECO:0000259" key="5">
    <source>
        <dbReference type="Pfam" id="PF08241"/>
    </source>
</evidence>
<dbReference type="InterPro" id="IPR013216">
    <property type="entry name" value="Methyltransf_11"/>
</dbReference>
<dbReference type="SUPFAM" id="SSF53335">
    <property type="entry name" value="S-adenosyl-L-methionine-dependent methyltransferases"/>
    <property type="match status" value="1"/>
</dbReference>
<keyword evidence="2 6" id="KW-0808">Transferase</keyword>
<feature type="domain" description="Methyltransferase type 11" evidence="5">
    <location>
        <begin position="74"/>
        <end position="167"/>
    </location>
</feature>
<dbReference type="Pfam" id="PF08241">
    <property type="entry name" value="Methyltransf_11"/>
    <property type="match status" value="1"/>
</dbReference>
<dbReference type="EMBL" id="RJKX01000013">
    <property type="protein sequence ID" value="ROP99984.1"/>
    <property type="molecule type" value="Genomic_DNA"/>
</dbReference>
<dbReference type="RefSeq" id="WP_123689312.1">
    <property type="nucleotide sequence ID" value="NZ_AP019700.1"/>
</dbReference>
<keyword evidence="7" id="KW-1185">Reference proteome</keyword>
<dbReference type="CDD" id="cd02440">
    <property type="entry name" value="AdoMet_MTases"/>
    <property type="match status" value="1"/>
</dbReference>